<evidence type="ECO:0000313" key="1">
    <source>
        <dbReference type="EMBL" id="WOL13723.1"/>
    </source>
</evidence>
<accession>A0AAQ3QL85</accession>
<protein>
    <submittedName>
        <fullName evidence="1">ORF3</fullName>
    </submittedName>
</protein>
<reference evidence="1 2" key="1">
    <citation type="submission" date="2023-10" db="EMBL/GenBank/DDBJ databases">
        <title>Chromosome-scale genome assembly provides insights into flower coloration mechanisms of Canna indica.</title>
        <authorList>
            <person name="Li C."/>
        </authorList>
    </citation>
    <scope>NUCLEOTIDE SEQUENCE [LARGE SCALE GENOMIC DNA]</scope>
    <source>
        <tissue evidence="1">Flower</tissue>
    </source>
</reference>
<dbReference type="AlphaFoldDB" id="A0AAQ3QL85"/>
<evidence type="ECO:0000313" key="2">
    <source>
        <dbReference type="Proteomes" id="UP001327560"/>
    </source>
</evidence>
<organism evidence="1 2">
    <name type="scientific">Canna indica</name>
    <name type="common">Indian-shot</name>
    <dbReference type="NCBI Taxonomy" id="4628"/>
    <lineage>
        <taxon>Eukaryota</taxon>
        <taxon>Viridiplantae</taxon>
        <taxon>Streptophyta</taxon>
        <taxon>Embryophyta</taxon>
        <taxon>Tracheophyta</taxon>
        <taxon>Spermatophyta</taxon>
        <taxon>Magnoliopsida</taxon>
        <taxon>Liliopsida</taxon>
        <taxon>Zingiberales</taxon>
        <taxon>Cannaceae</taxon>
        <taxon>Canna</taxon>
    </lineage>
</organism>
<dbReference type="EMBL" id="CP136896">
    <property type="protein sequence ID" value="WOL13723.1"/>
    <property type="molecule type" value="Genomic_DNA"/>
</dbReference>
<keyword evidence="2" id="KW-1185">Reference proteome</keyword>
<dbReference type="Proteomes" id="UP001327560">
    <property type="component" value="Chromosome 7"/>
</dbReference>
<proteinExistence type="predicted"/>
<name>A0AAQ3QL85_9LILI</name>
<gene>
    <name evidence="1" type="ORF">Cni_G22501</name>
</gene>
<sequence>MEMLQSFLHKSVVACVRDEGQLELSTFYDENSLVRVMFNLFSSGGEGDDDNDDDEETVYPQYLEDSYYSEEYAYATEMDYPIMKKLAKVVIKDDKKESAYTSTATGESSVTRLPREPIMGPAMYPPGNPSFNPTLGFGSIPTINSRVRGLRGGYAKYHDEKFNLPSAQANTGAILVDKT</sequence>